<evidence type="ECO:0000313" key="3">
    <source>
        <dbReference type="Proteomes" id="UP001491310"/>
    </source>
</evidence>
<dbReference type="EMBL" id="JALJOT010000003">
    <property type="protein sequence ID" value="KAK9916581.1"/>
    <property type="molecule type" value="Genomic_DNA"/>
</dbReference>
<dbReference type="Gene3D" id="3.30.700.20">
    <property type="entry name" value="Hypothetical protein ph0010, domain 1"/>
    <property type="match status" value="1"/>
</dbReference>
<evidence type="ECO:0000259" key="1">
    <source>
        <dbReference type="PROSITE" id="PS51112"/>
    </source>
</evidence>
<sequence>MQRQRGNASDSSANIAATPEHVVFCFEVLSRHFSGASPPEPLFDNLNCPLFVTWNKQSRRGKRLRGCIGTLESRSLHTALRDYALTSALRDRRFEPVSHREVASLSCTVSMLCAFEQASSWMDWTVGIHGLIIDFFDPVARCQRSATFLPEVASHEGWTREETIDSLIAKAGFTGPVTPALRGSLSVTRYQSSAASLTYDQYCAAAQPAAARVQPAGGMTVTVPA</sequence>
<feature type="domain" description="AMMECR1" evidence="1">
    <location>
        <begin position="10"/>
        <end position="206"/>
    </location>
</feature>
<dbReference type="InterPro" id="IPR036071">
    <property type="entry name" value="AMMECR1_dom_sf"/>
</dbReference>
<comment type="caution">
    <text evidence="2">The sequence shown here is derived from an EMBL/GenBank/DDBJ whole genome shotgun (WGS) entry which is preliminary data.</text>
</comment>
<dbReference type="PANTHER" id="PTHR13016">
    <property type="entry name" value="AMMECR1 HOMOLOG"/>
    <property type="match status" value="1"/>
</dbReference>
<dbReference type="Proteomes" id="UP001491310">
    <property type="component" value="Unassembled WGS sequence"/>
</dbReference>
<dbReference type="InterPro" id="IPR023473">
    <property type="entry name" value="AMMECR1"/>
</dbReference>
<dbReference type="Pfam" id="PF01871">
    <property type="entry name" value="AMMECR1"/>
    <property type="match status" value="1"/>
</dbReference>
<dbReference type="InterPro" id="IPR002733">
    <property type="entry name" value="AMMECR1_domain"/>
</dbReference>
<organism evidence="2 3">
    <name type="scientific">Coccomyxa subellipsoidea</name>
    <dbReference type="NCBI Taxonomy" id="248742"/>
    <lineage>
        <taxon>Eukaryota</taxon>
        <taxon>Viridiplantae</taxon>
        <taxon>Chlorophyta</taxon>
        <taxon>core chlorophytes</taxon>
        <taxon>Trebouxiophyceae</taxon>
        <taxon>Trebouxiophyceae incertae sedis</taxon>
        <taxon>Coccomyxaceae</taxon>
        <taxon>Coccomyxa</taxon>
    </lineage>
</organism>
<dbReference type="SUPFAM" id="SSF143447">
    <property type="entry name" value="AMMECR1-like"/>
    <property type="match status" value="1"/>
</dbReference>
<dbReference type="PROSITE" id="PS51112">
    <property type="entry name" value="AMMECR1"/>
    <property type="match status" value="1"/>
</dbReference>
<protein>
    <recommendedName>
        <fullName evidence="1">AMMECR1 domain-containing protein</fullName>
    </recommendedName>
</protein>
<dbReference type="NCBIfam" id="TIGR00296">
    <property type="entry name" value="TIGR00296 family protein"/>
    <property type="match status" value="1"/>
</dbReference>
<keyword evidence="3" id="KW-1185">Reference proteome</keyword>
<accession>A0ABR2YY58</accession>
<reference evidence="2 3" key="1">
    <citation type="journal article" date="2024" name="Nat. Commun.">
        <title>Phylogenomics reveals the evolutionary origins of lichenization in chlorophyte algae.</title>
        <authorList>
            <person name="Puginier C."/>
            <person name="Libourel C."/>
            <person name="Otte J."/>
            <person name="Skaloud P."/>
            <person name="Haon M."/>
            <person name="Grisel S."/>
            <person name="Petersen M."/>
            <person name="Berrin J.G."/>
            <person name="Delaux P.M."/>
            <person name="Dal Grande F."/>
            <person name="Keller J."/>
        </authorList>
    </citation>
    <scope>NUCLEOTIDE SEQUENCE [LARGE SCALE GENOMIC DNA]</scope>
    <source>
        <strain evidence="2 3">SAG 216-7</strain>
    </source>
</reference>
<name>A0ABR2YY58_9CHLO</name>
<evidence type="ECO:0000313" key="2">
    <source>
        <dbReference type="EMBL" id="KAK9916581.1"/>
    </source>
</evidence>
<proteinExistence type="predicted"/>
<gene>
    <name evidence="2" type="ORF">WJX75_004472</name>
</gene>
<dbReference type="InterPro" id="IPR027485">
    <property type="entry name" value="AMMECR1_N"/>
</dbReference>
<dbReference type="PANTHER" id="PTHR13016:SF0">
    <property type="entry name" value="AMME SYNDROME CANDIDATE GENE 1 PROTEIN"/>
    <property type="match status" value="1"/>
</dbReference>